<dbReference type="EMBL" id="WHWC01000001">
    <property type="protein sequence ID" value="KAG8391290.1"/>
    <property type="molecule type" value="Genomic_DNA"/>
</dbReference>
<dbReference type="InterPro" id="IPR032567">
    <property type="entry name" value="RTL1-rel"/>
</dbReference>
<name>A0AAV6YIR7_9LAMI</name>
<evidence type="ECO:0000313" key="4">
    <source>
        <dbReference type="Proteomes" id="UP000826271"/>
    </source>
</evidence>
<evidence type="ECO:0000256" key="1">
    <source>
        <dbReference type="SAM" id="MobiDB-lite"/>
    </source>
</evidence>
<sequence>MKARITRELPSWVEYVRALSDRFGVSLFDDPMAELVNLKQTGNIQDYLDKFDGLMNCVELSETYAISCFMGGIKTEIAIHIRMFKPKTLEEVINLAKLQEQTNNLNTKRGTNVSQPSKFSYNSSKPPYTHTVHRSSPHNYPPSHHSQQVTKPNFNSNINSAPIIPSRRLSPQEMDEKRSKGLCFWCDEKFTLGHVCNKRKQLYIMELPENFSEEGELEEKEENQELMEESEPHEDEMAPNFHVSMNSMTGIHDFRTMRVNGTSQGKSVHILIDIESTHNFLDLQAAKRLGCKLESTTPFPVAMVDGSKIYSSYIWLKGGMEGMQPSSVKLIGAKQMSNLLHKPGQLSMMCVSVVNNLEKDGATLNTLALPDTQTTTQGELDALLQEFNDVFEEPSSLPTQD</sequence>
<feature type="compositionally biased region" description="Polar residues" evidence="1">
    <location>
        <begin position="106"/>
        <end position="126"/>
    </location>
</feature>
<dbReference type="PANTHER" id="PTHR15503">
    <property type="entry name" value="LDOC1 RELATED"/>
    <property type="match status" value="1"/>
</dbReference>
<proteinExistence type="predicted"/>
<keyword evidence="4" id="KW-1185">Reference proteome</keyword>
<evidence type="ECO:0000259" key="2">
    <source>
        <dbReference type="Pfam" id="PF03732"/>
    </source>
</evidence>
<dbReference type="AlphaFoldDB" id="A0AAV6YIR7"/>
<dbReference type="Proteomes" id="UP000826271">
    <property type="component" value="Unassembled WGS sequence"/>
</dbReference>
<dbReference type="CDD" id="cd00303">
    <property type="entry name" value="retropepsin_like"/>
    <property type="match status" value="1"/>
</dbReference>
<comment type="caution">
    <text evidence="3">The sequence shown here is derived from an EMBL/GenBank/DDBJ whole genome shotgun (WGS) entry which is preliminary data.</text>
</comment>
<protein>
    <recommendedName>
        <fullName evidence="2">Retrotransposon gag domain-containing protein</fullName>
    </recommendedName>
</protein>
<gene>
    <name evidence="3" type="ORF">BUALT_Bualt01G0172600</name>
</gene>
<feature type="compositionally biased region" description="Polar residues" evidence="1">
    <location>
        <begin position="147"/>
        <end position="156"/>
    </location>
</feature>
<dbReference type="InterPro" id="IPR005162">
    <property type="entry name" value="Retrotrans_gag_dom"/>
</dbReference>
<organism evidence="3 4">
    <name type="scientific">Buddleja alternifolia</name>
    <dbReference type="NCBI Taxonomy" id="168488"/>
    <lineage>
        <taxon>Eukaryota</taxon>
        <taxon>Viridiplantae</taxon>
        <taxon>Streptophyta</taxon>
        <taxon>Embryophyta</taxon>
        <taxon>Tracheophyta</taxon>
        <taxon>Spermatophyta</taxon>
        <taxon>Magnoliopsida</taxon>
        <taxon>eudicotyledons</taxon>
        <taxon>Gunneridae</taxon>
        <taxon>Pentapetalae</taxon>
        <taxon>asterids</taxon>
        <taxon>lamiids</taxon>
        <taxon>Lamiales</taxon>
        <taxon>Scrophulariaceae</taxon>
        <taxon>Buddlejeae</taxon>
        <taxon>Buddleja</taxon>
    </lineage>
</organism>
<accession>A0AAV6YIR7</accession>
<feature type="compositionally biased region" description="Low complexity" evidence="1">
    <location>
        <begin position="137"/>
        <end position="146"/>
    </location>
</feature>
<dbReference type="PANTHER" id="PTHR15503:SF43">
    <property type="entry name" value="REVERSE TRANSCRIPTASE RNASE H-LIKE DOMAIN-CONTAINING PROTEIN"/>
    <property type="match status" value="1"/>
</dbReference>
<dbReference type="Pfam" id="PF03732">
    <property type="entry name" value="Retrotrans_gag"/>
    <property type="match status" value="1"/>
</dbReference>
<evidence type="ECO:0000313" key="3">
    <source>
        <dbReference type="EMBL" id="KAG8391290.1"/>
    </source>
</evidence>
<feature type="domain" description="Retrotransposon gag" evidence="2">
    <location>
        <begin position="8"/>
        <end position="74"/>
    </location>
</feature>
<reference evidence="3" key="1">
    <citation type="submission" date="2019-10" db="EMBL/GenBank/DDBJ databases">
        <authorList>
            <person name="Zhang R."/>
            <person name="Pan Y."/>
            <person name="Wang J."/>
            <person name="Ma R."/>
            <person name="Yu S."/>
        </authorList>
    </citation>
    <scope>NUCLEOTIDE SEQUENCE</scope>
    <source>
        <strain evidence="3">LA-IB0</strain>
        <tissue evidence="3">Leaf</tissue>
    </source>
</reference>
<feature type="region of interest" description="Disordered" evidence="1">
    <location>
        <begin position="106"/>
        <end position="156"/>
    </location>
</feature>